<dbReference type="GO" id="GO:0005509">
    <property type="term" value="F:calcium ion binding"/>
    <property type="evidence" value="ECO:0007669"/>
    <property type="project" value="InterPro"/>
</dbReference>
<dbReference type="FunFam" id="1.10.220.10:FF:000009">
    <property type="entry name" value="Annexin"/>
    <property type="match status" value="1"/>
</dbReference>
<dbReference type="EMBL" id="GISG01095249">
    <property type="protein sequence ID" value="MBA4635403.1"/>
    <property type="molecule type" value="Transcribed_RNA"/>
</dbReference>
<dbReference type="Pfam" id="PF00191">
    <property type="entry name" value="Annexin"/>
    <property type="match status" value="3"/>
</dbReference>
<evidence type="ECO:0000256" key="4">
    <source>
        <dbReference type="ARBA" id="ARBA00023216"/>
    </source>
</evidence>
<dbReference type="PRINTS" id="PR01814">
    <property type="entry name" value="ANNEXINPLANT"/>
</dbReference>
<dbReference type="GO" id="GO:0009651">
    <property type="term" value="P:response to salt stress"/>
    <property type="evidence" value="ECO:0007669"/>
    <property type="project" value="TreeGrafter"/>
</dbReference>
<dbReference type="PANTHER" id="PTHR10502:SF99">
    <property type="entry name" value="ANNEXIN D3"/>
    <property type="match status" value="1"/>
</dbReference>
<dbReference type="GO" id="GO:0005886">
    <property type="term" value="C:plasma membrane"/>
    <property type="evidence" value="ECO:0007669"/>
    <property type="project" value="TreeGrafter"/>
</dbReference>
<dbReference type="FunFam" id="1.10.220.10:FF:000006">
    <property type="entry name" value="Annexin"/>
    <property type="match status" value="1"/>
</dbReference>
<evidence type="ECO:0000256" key="2">
    <source>
        <dbReference type="ARBA" id="ARBA00022737"/>
    </source>
</evidence>
<dbReference type="GO" id="GO:0009414">
    <property type="term" value="P:response to water deprivation"/>
    <property type="evidence" value="ECO:0007669"/>
    <property type="project" value="TreeGrafter"/>
</dbReference>
<evidence type="ECO:0000313" key="8">
    <source>
        <dbReference type="EMBL" id="MBA4635403.1"/>
    </source>
</evidence>
<dbReference type="PROSITE" id="PS51897">
    <property type="entry name" value="ANNEXIN_2"/>
    <property type="match status" value="4"/>
</dbReference>
<evidence type="ECO:0000256" key="1">
    <source>
        <dbReference type="ARBA" id="ARBA00022723"/>
    </source>
</evidence>
<evidence type="ECO:0000256" key="7">
    <source>
        <dbReference type="RuleBase" id="RU003540"/>
    </source>
</evidence>
<feature type="binding site" evidence="6">
    <location>
        <position position="28"/>
    </location>
    <ligand>
        <name>Ca(2+)</name>
        <dbReference type="ChEBI" id="CHEBI:29108"/>
        <label>1</label>
    </ligand>
</feature>
<dbReference type="InterPro" id="IPR009118">
    <property type="entry name" value="AnnexinD_plant"/>
</dbReference>
<keyword evidence="2 7" id="KW-0677">Repeat</keyword>
<dbReference type="SUPFAM" id="SSF47874">
    <property type="entry name" value="Annexin"/>
    <property type="match status" value="1"/>
</dbReference>
<dbReference type="InterPro" id="IPR001464">
    <property type="entry name" value="Annexin"/>
</dbReference>
<dbReference type="Gene3D" id="1.10.220.10">
    <property type="entry name" value="Annexin"/>
    <property type="match status" value="4"/>
</dbReference>
<comment type="domain">
    <text evidence="7">A pair of annexin repeats may form one binding site for calcium and phospholipid.</text>
</comment>
<keyword evidence="5 7" id="KW-0111">Calcium/phospholipid-binding</keyword>
<feature type="binding site" evidence="6">
    <location>
        <position position="303"/>
    </location>
    <ligand>
        <name>Ca(2+)</name>
        <dbReference type="ChEBI" id="CHEBI:29108"/>
        <label>3</label>
    </ligand>
</feature>
<feature type="binding site" evidence="6">
    <location>
        <position position="263"/>
    </location>
    <ligand>
        <name>Ca(2+)</name>
        <dbReference type="ChEBI" id="CHEBI:29108"/>
        <label>1</label>
    </ligand>
</feature>
<name>A0A7C9DA10_OPUST</name>
<sequence>MSTIRIPEVVPSPKEDCETLKKAFVGWGTDEKALIRVLGQRNASQRKKIRETYEELYNETLVHNLRSELSGDFLKAVTLWTYDPPERDARLINEGLKAWRKDFKHLQVIVEVACANTPHHLIAVRQAYCSLFDCSLEEDIASNSNIAVPVRKLLLGLVTPYRFDKEVVDINVAKLEAEHLHDALKKKELDRDHVVWILGTRNFFQLRATFASYKQEYSTSIDEDIVNCGKGDLQALLRIAILCIQCPERHFAEVIRTSVLGLGTDEDLLTRAIVSRAELDMTKVKFQYAQMYKSSVEDAVIGDTSGDYKNFLLTLLGKSI</sequence>
<dbReference type="GO" id="GO:0005544">
    <property type="term" value="F:calcium-dependent phospholipid binding"/>
    <property type="evidence" value="ECO:0007669"/>
    <property type="project" value="UniProtKB-KW"/>
</dbReference>
<dbReference type="GO" id="GO:0009408">
    <property type="term" value="P:response to heat"/>
    <property type="evidence" value="ECO:0007669"/>
    <property type="project" value="TreeGrafter"/>
</dbReference>
<feature type="binding site" evidence="6">
    <location>
        <position position="68"/>
    </location>
    <ligand>
        <name>Ca(2+)</name>
        <dbReference type="ChEBI" id="CHEBI:29108"/>
        <label>1</label>
    </ligand>
</feature>
<dbReference type="PRINTS" id="PR00196">
    <property type="entry name" value="ANNEXIN"/>
</dbReference>
<proteinExistence type="inferred from homology"/>
<feature type="binding site" evidence="6">
    <location>
        <position position="304"/>
    </location>
    <ligand>
        <name>Ca(2+)</name>
        <dbReference type="ChEBI" id="CHEBI:29108"/>
        <label>1</label>
    </ligand>
</feature>
<dbReference type="PANTHER" id="PTHR10502">
    <property type="entry name" value="ANNEXIN"/>
    <property type="match status" value="1"/>
</dbReference>
<dbReference type="InterPro" id="IPR018252">
    <property type="entry name" value="Annexin_repeat_CS"/>
</dbReference>
<evidence type="ECO:0000256" key="3">
    <source>
        <dbReference type="ARBA" id="ARBA00022837"/>
    </source>
</evidence>
<protein>
    <recommendedName>
        <fullName evidence="7">Annexin</fullName>
    </recommendedName>
</protein>
<dbReference type="InterPro" id="IPR018502">
    <property type="entry name" value="Annexin_repeat"/>
</dbReference>
<dbReference type="InterPro" id="IPR037104">
    <property type="entry name" value="Annexin_sf"/>
</dbReference>
<dbReference type="AlphaFoldDB" id="A0A7C9DA10"/>
<dbReference type="SMART" id="SM00335">
    <property type="entry name" value="ANX"/>
    <property type="match status" value="3"/>
</dbReference>
<accession>A0A7C9DA10</accession>
<dbReference type="GO" id="GO:0009409">
    <property type="term" value="P:response to cold"/>
    <property type="evidence" value="ECO:0007669"/>
    <property type="project" value="TreeGrafter"/>
</dbReference>
<dbReference type="GO" id="GO:0005737">
    <property type="term" value="C:cytoplasm"/>
    <property type="evidence" value="ECO:0007669"/>
    <property type="project" value="TreeGrafter"/>
</dbReference>
<reference evidence="8" key="1">
    <citation type="journal article" date="2013" name="J. Plant Res.">
        <title>Effect of fungi and light on seed germination of three Opuntia species from semiarid lands of central Mexico.</title>
        <authorList>
            <person name="Delgado-Sanchez P."/>
            <person name="Jimenez-Bremont J.F."/>
            <person name="Guerrero-Gonzalez Mde L."/>
            <person name="Flores J."/>
        </authorList>
    </citation>
    <scope>NUCLEOTIDE SEQUENCE</scope>
    <source>
        <tissue evidence="8">Cladode</tissue>
    </source>
</reference>
<dbReference type="FunFam" id="1.10.220.10:FF:000001">
    <property type="entry name" value="Annexin"/>
    <property type="match status" value="1"/>
</dbReference>
<dbReference type="GO" id="GO:0001786">
    <property type="term" value="F:phosphatidylserine binding"/>
    <property type="evidence" value="ECO:0007669"/>
    <property type="project" value="TreeGrafter"/>
</dbReference>
<feature type="binding site" evidence="6">
    <location>
        <position position="24"/>
    </location>
    <ligand>
        <name>Ca(2+)</name>
        <dbReference type="ChEBI" id="CHEBI:29108"/>
        <label>1</label>
    </ligand>
</feature>
<keyword evidence="1 6" id="KW-0479">Metal-binding</keyword>
<dbReference type="FunFam" id="1.10.220.10:FF:000008">
    <property type="entry name" value="Annexin"/>
    <property type="match status" value="1"/>
</dbReference>
<dbReference type="PROSITE" id="PS00223">
    <property type="entry name" value="ANNEXIN_1"/>
    <property type="match status" value="1"/>
</dbReference>
<keyword evidence="4 7" id="KW-0041">Annexin</keyword>
<organism evidence="8">
    <name type="scientific">Opuntia streptacantha</name>
    <name type="common">Prickly pear cactus</name>
    <name type="synonym">Opuntia cardona</name>
    <dbReference type="NCBI Taxonomy" id="393608"/>
    <lineage>
        <taxon>Eukaryota</taxon>
        <taxon>Viridiplantae</taxon>
        <taxon>Streptophyta</taxon>
        <taxon>Embryophyta</taxon>
        <taxon>Tracheophyta</taxon>
        <taxon>Spermatophyta</taxon>
        <taxon>Magnoliopsida</taxon>
        <taxon>eudicotyledons</taxon>
        <taxon>Gunneridae</taxon>
        <taxon>Pentapetalae</taxon>
        <taxon>Caryophyllales</taxon>
        <taxon>Cactineae</taxon>
        <taxon>Cactaceae</taxon>
        <taxon>Opuntioideae</taxon>
        <taxon>Opuntia</taxon>
    </lineage>
</organism>
<comment type="similarity">
    <text evidence="7">Belongs to the annexin family.</text>
</comment>
<evidence type="ECO:0000256" key="5">
    <source>
        <dbReference type="ARBA" id="ARBA00023302"/>
    </source>
</evidence>
<keyword evidence="3 6" id="KW-0106">Calcium</keyword>
<evidence type="ECO:0000256" key="6">
    <source>
        <dbReference type="PIRSR" id="PIRSR609118-1"/>
    </source>
</evidence>
<feature type="binding site" evidence="6">
    <location>
        <position position="26"/>
    </location>
    <ligand>
        <name>Ca(2+)</name>
        <dbReference type="ChEBI" id="CHEBI:29108"/>
        <label>1</label>
    </ligand>
</feature>
<reference evidence="8" key="2">
    <citation type="submission" date="2020-07" db="EMBL/GenBank/DDBJ databases">
        <authorList>
            <person name="Vera ALvarez R."/>
            <person name="Arias-Moreno D.M."/>
            <person name="Jimenez-Jacinto V."/>
            <person name="Jimenez-Bremont J.F."/>
            <person name="Swaminathan K."/>
            <person name="Moose S.P."/>
            <person name="Guerrero-Gonzalez M.L."/>
            <person name="Marino-Ramirez L."/>
            <person name="Landsman D."/>
            <person name="Rodriguez-Kessler M."/>
            <person name="Delgado-Sanchez P."/>
        </authorList>
    </citation>
    <scope>NUCLEOTIDE SEQUENCE</scope>
    <source>
        <tissue evidence="8">Cladode</tissue>
    </source>
</reference>